<dbReference type="InterPro" id="IPR003409">
    <property type="entry name" value="MORN"/>
</dbReference>
<feature type="compositionally biased region" description="Basic and acidic residues" evidence="2">
    <location>
        <begin position="53"/>
        <end position="67"/>
    </location>
</feature>
<name>A0A6J0Z7E4_ODOVR</name>
<protein>
    <submittedName>
        <fullName evidence="4">MORN repeat-containing protein 2</fullName>
    </submittedName>
</protein>
<keyword evidence="3" id="KW-1185">Reference proteome</keyword>
<organism evidence="3 4">
    <name type="scientific">Odocoileus virginianus</name>
    <name type="common">White-tailed deer</name>
    <dbReference type="NCBI Taxonomy" id="9874"/>
    <lineage>
        <taxon>Eukaryota</taxon>
        <taxon>Metazoa</taxon>
        <taxon>Chordata</taxon>
        <taxon>Craniata</taxon>
        <taxon>Vertebrata</taxon>
        <taxon>Euteleostomi</taxon>
        <taxon>Mammalia</taxon>
        <taxon>Eutheria</taxon>
        <taxon>Laurasiatheria</taxon>
        <taxon>Artiodactyla</taxon>
        <taxon>Ruminantia</taxon>
        <taxon>Pecora</taxon>
        <taxon>Cervidae</taxon>
        <taxon>Odocoileinae</taxon>
        <taxon>Odocoileus</taxon>
    </lineage>
</organism>
<accession>A0A6J0Z7E4</accession>
<reference evidence="4" key="2">
    <citation type="submission" date="2025-08" db="UniProtKB">
        <authorList>
            <consortium name="RefSeq"/>
        </authorList>
    </citation>
    <scope>IDENTIFICATION</scope>
    <source>
        <tissue evidence="4">Tongue muscle</tissue>
    </source>
</reference>
<feature type="compositionally biased region" description="Basic residues" evidence="2">
    <location>
        <begin position="1"/>
        <end position="10"/>
    </location>
</feature>
<dbReference type="Proteomes" id="UP001652640">
    <property type="component" value="Chromosome 2"/>
</dbReference>
<evidence type="ECO:0000256" key="1">
    <source>
        <dbReference type="ARBA" id="ARBA00022737"/>
    </source>
</evidence>
<dbReference type="InterPro" id="IPR052849">
    <property type="entry name" value="MORN_repeat_protein"/>
</dbReference>
<dbReference type="RefSeq" id="XP_020769412.2">
    <property type="nucleotide sequence ID" value="XM_020913753.2"/>
</dbReference>
<dbReference type="OrthoDB" id="437960at2759"/>
<dbReference type="SMART" id="SM00698">
    <property type="entry name" value="MORN"/>
    <property type="match status" value="3"/>
</dbReference>
<dbReference type="Pfam" id="PF02493">
    <property type="entry name" value="MORN"/>
    <property type="match status" value="3"/>
</dbReference>
<dbReference type="Gene3D" id="2.20.110.10">
    <property type="entry name" value="Histone H3 K4-specific methyltransferase SET7/9 N-terminal domain"/>
    <property type="match status" value="2"/>
</dbReference>
<reference evidence="3" key="1">
    <citation type="journal article" date="2022" name="J. Hered.">
        <title>A De Novo Chromosome-Level Genome Assembly of the White-Tailed Deer, Odocoileus Virginianus.</title>
        <authorList>
            <person name="London E.W."/>
            <person name="Roca A.L."/>
            <person name="Novakofski J.E."/>
            <person name="Mateus-Pinilla N.E."/>
        </authorList>
    </citation>
    <scope>NUCLEOTIDE SEQUENCE [LARGE SCALE GENOMIC DNA]</scope>
</reference>
<keyword evidence="1" id="KW-0677">Repeat</keyword>
<sequence length="295" mass="32460">MELRHRKRARGPPIQPFISQNSAPRPQMYTPQPSTQARPGRRPRILLLQTHRPLPDRGDARTTHTDIHPSSAEGATVPGLERCFPGHLFGRGAQRPRALPGRCHPPGPYLERLRNGPATAVPGRPSNHVAPGAELLLPSLQATELAAQGESQSPENLSRSPVSTPEVFKINFIFPNGDKYDGDCTRTSSGVIERNGIGIHTTPNGIVYTGSWKNDKMNGFGKLEHFSGAVYEGHFKDNMFHGLGTYTFPTGAKYTGNFNENRVEGEGQYTDIQGLEWCGNFHFTAAPGLRLKLHM</sequence>
<evidence type="ECO:0000256" key="2">
    <source>
        <dbReference type="SAM" id="MobiDB-lite"/>
    </source>
</evidence>
<dbReference type="SUPFAM" id="SSF82185">
    <property type="entry name" value="Histone H3 K4-specific methyltransferase SET7/9 N-terminal domain"/>
    <property type="match status" value="1"/>
</dbReference>
<dbReference type="PANTHER" id="PTHR46917:SF1">
    <property type="entry name" value="MORN REPEAT-CONTAINING PROTEIN 2"/>
    <property type="match status" value="1"/>
</dbReference>
<gene>
    <name evidence="4" type="primary">MORN2</name>
</gene>
<dbReference type="PANTHER" id="PTHR46917">
    <property type="entry name" value="MORN REPEAT-CONTAINING PROTEIN 2"/>
    <property type="match status" value="1"/>
</dbReference>
<feature type="region of interest" description="Disordered" evidence="2">
    <location>
        <begin position="1"/>
        <end position="79"/>
    </location>
</feature>
<dbReference type="GeneID" id="110150703"/>
<evidence type="ECO:0000313" key="4">
    <source>
        <dbReference type="RefSeq" id="XP_020769412.2"/>
    </source>
</evidence>
<evidence type="ECO:0000313" key="3">
    <source>
        <dbReference type="Proteomes" id="UP001652640"/>
    </source>
</evidence>
<feature type="compositionally biased region" description="Polar residues" evidence="2">
    <location>
        <begin position="17"/>
        <end position="37"/>
    </location>
</feature>
<proteinExistence type="predicted"/>